<accession>A0A1G9WTQ9</accession>
<organism evidence="2 3">
    <name type="scientific">Actinomyces ruminicola</name>
    <dbReference type="NCBI Taxonomy" id="332524"/>
    <lineage>
        <taxon>Bacteria</taxon>
        <taxon>Bacillati</taxon>
        <taxon>Actinomycetota</taxon>
        <taxon>Actinomycetes</taxon>
        <taxon>Actinomycetales</taxon>
        <taxon>Actinomycetaceae</taxon>
        <taxon>Actinomyces</taxon>
    </lineage>
</organism>
<evidence type="ECO:0000313" key="3">
    <source>
        <dbReference type="Proteomes" id="UP000199671"/>
    </source>
</evidence>
<proteinExistence type="predicted"/>
<dbReference type="AlphaFoldDB" id="A0A1G9WTQ9"/>
<feature type="compositionally biased region" description="Polar residues" evidence="1">
    <location>
        <begin position="1"/>
        <end position="23"/>
    </location>
</feature>
<evidence type="ECO:0000256" key="1">
    <source>
        <dbReference type="SAM" id="MobiDB-lite"/>
    </source>
</evidence>
<dbReference type="EMBL" id="FNHU01000008">
    <property type="protein sequence ID" value="SDM87942.1"/>
    <property type="molecule type" value="Genomic_DNA"/>
</dbReference>
<sequence>MTTQTSPRPTGATPSSSLDSSTDAAPALPEPGQIVQVRGATWAVTDVRAQALPHSPADDSCTDLEHLGMLHSLAEDRQG</sequence>
<name>A0A1G9WTQ9_9ACTO</name>
<protein>
    <submittedName>
        <fullName evidence="2">Uncharacterized protein</fullName>
    </submittedName>
</protein>
<feature type="region of interest" description="Disordered" evidence="1">
    <location>
        <begin position="1"/>
        <end position="32"/>
    </location>
</feature>
<reference evidence="2 3" key="1">
    <citation type="submission" date="2016-10" db="EMBL/GenBank/DDBJ databases">
        <authorList>
            <person name="de Groot N.N."/>
        </authorList>
    </citation>
    <scope>NUCLEOTIDE SEQUENCE [LARGE SCALE GENOMIC DNA]</scope>
    <source>
        <strain evidence="2 3">KPR-7B</strain>
    </source>
</reference>
<gene>
    <name evidence="2" type="ORF">SAMN04487766_10847</name>
</gene>
<evidence type="ECO:0000313" key="2">
    <source>
        <dbReference type="EMBL" id="SDM87942.1"/>
    </source>
</evidence>
<dbReference type="Proteomes" id="UP000199671">
    <property type="component" value="Unassembled WGS sequence"/>
</dbReference>